<feature type="domain" description="Glycosyltransferase 61 catalytic" evidence="1">
    <location>
        <begin position="243"/>
        <end position="334"/>
    </location>
</feature>
<gene>
    <name evidence="2" type="ORF">SNEC2469_LOCUS17999</name>
</gene>
<sequence>LNRCFGIILGNQSLLDAYAEYACGDGRDYFVTDPARSLNAELAPLEGGCINVPLSSLRIVRGTTLKAKALEDDQDDVRLERQPWPVPAQGLPGELPAGGFLAPAARTSLRPGHAGAPKHPRAPPDGVPALTHRLPATSLDGAGAVAQFLHEAGDPHFTSEPAAGKPGLSASQILEVPLTDERPAALLCAKSGRSLHLWRVGSGDSEPLPKHPYQDRRIDGDLWHRLIDIQVGPEISDAIAQYNGFVAEPFAPRLVLFLQRCTDRRILQNEQAALAAISSALIKSNRTEELVSMCAGRADFLEQAWKVRQARLIVGAHGGAMANMVLARSDAGIIELVGDAAAQKGLEGLWPPYKSNFYGGLGASFPFYRVVLYEADPHGRLWIRLDDLQTAVTNFLTRLD</sequence>
<dbReference type="AlphaFoldDB" id="A0A812VID9"/>
<evidence type="ECO:0000259" key="1">
    <source>
        <dbReference type="Pfam" id="PF04577"/>
    </source>
</evidence>
<feature type="non-terminal residue" evidence="2">
    <location>
        <position position="400"/>
    </location>
</feature>
<dbReference type="Pfam" id="PF04577">
    <property type="entry name" value="Glyco_transf_61"/>
    <property type="match status" value="1"/>
</dbReference>
<organism evidence="2 3">
    <name type="scientific">Symbiodinium necroappetens</name>
    <dbReference type="NCBI Taxonomy" id="1628268"/>
    <lineage>
        <taxon>Eukaryota</taxon>
        <taxon>Sar</taxon>
        <taxon>Alveolata</taxon>
        <taxon>Dinophyceae</taxon>
        <taxon>Suessiales</taxon>
        <taxon>Symbiodiniaceae</taxon>
        <taxon>Symbiodinium</taxon>
    </lineage>
</organism>
<dbReference type="Proteomes" id="UP000601435">
    <property type="component" value="Unassembled WGS sequence"/>
</dbReference>
<dbReference type="InterPro" id="IPR049625">
    <property type="entry name" value="Glyco_transf_61_cat"/>
</dbReference>
<name>A0A812VID9_9DINO</name>
<reference evidence="2" key="1">
    <citation type="submission" date="2021-02" db="EMBL/GenBank/DDBJ databases">
        <authorList>
            <person name="Dougan E. K."/>
            <person name="Rhodes N."/>
            <person name="Thang M."/>
            <person name="Chan C."/>
        </authorList>
    </citation>
    <scope>NUCLEOTIDE SEQUENCE</scope>
</reference>
<evidence type="ECO:0000313" key="3">
    <source>
        <dbReference type="Proteomes" id="UP000601435"/>
    </source>
</evidence>
<protein>
    <recommendedName>
        <fullName evidence="1">Glycosyltransferase 61 catalytic domain-containing protein</fullName>
    </recommendedName>
</protein>
<proteinExistence type="predicted"/>
<comment type="caution">
    <text evidence="2">The sequence shown here is derived from an EMBL/GenBank/DDBJ whole genome shotgun (WGS) entry which is preliminary data.</text>
</comment>
<accession>A0A812VID9</accession>
<keyword evidence="3" id="KW-1185">Reference proteome</keyword>
<evidence type="ECO:0000313" key="2">
    <source>
        <dbReference type="EMBL" id="CAE7637519.1"/>
    </source>
</evidence>
<dbReference type="EMBL" id="CAJNJA010030051">
    <property type="protein sequence ID" value="CAE7637519.1"/>
    <property type="molecule type" value="Genomic_DNA"/>
</dbReference>
<dbReference type="OrthoDB" id="427282at2759"/>
<dbReference type="GO" id="GO:0016757">
    <property type="term" value="F:glycosyltransferase activity"/>
    <property type="evidence" value="ECO:0007669"/>
    <property type="project" value="InterPro"/>
</dbReference>